<keyword evidence="3" id="KW-1185">Reference proteome</keyword>
<reference evidence="2 3" key="1">
    <citation type="submission" date="2024-05" db="EMBL/GenBank/DDBJ databases">
        <authorList>
            <person name="Wallberg A."/>
        </authorList>
    </citation>
    <scope>NUCLEOTIDE SEQUENCE [LARGE SCALE GENOMIC DNA]</scope>
</reference>
<proteinExistence type="predicted"/>
<dbReference type="EMBL" id="CAXKWB010003843">
    <property type="protein sequence ID" value="CAL4070650.1"/>
    <property type="molecule type" value="Genomic_DNA"/>
</dbReference>
<name>A0AAV2Q7W4_MEGNR</name>
<dbReference type="Proteomes" id="UP001497623">
    <property type="component" value="Unassembled WGS sequence"/>
</dbReference>
<evidence type="ECO:0000256" key="1">
    <source>
        <dbReference type="SAM" id="Phobius"/>
    </source>
</evidence>
<protein>
    <submittedName>
        <fullName evidence="2">Uncharacterized protein</fullName>
    </submittedName>
</protein>
<keyword evidence="1" id="KW-0472">Membrane</keyword>
<feature type="transmembrane region" description="Helical" evidence="1">
    <location>
        <begin position="100"/>
        <end position="122"/>
    </location>
</feature>
<evidence type="ECO:0000313" key="2">
    <source>
        <dbReference type="EMBL" id="CAL4070650.1"/>
    </source>
</evidence>
<feature type="transmembrane region" description="Helical" evidence="1">
    <location>
        <begin position="75"/>
        <end position="94"/>
    </location>
</feature>
<dbReference type="AlphaFoldDB" id="A0AAV2Q7W4"/>
<comment type="caution">
    <text evidence="2">The sequence shown here is derived from an EMBL/GenBank/DDBJ whole genome shotgun (WGS) entry which is preliminary data.</text>
</comment>
<gene>
    <name evidence="2" type="ORF">MNOR_LOCUS8320</name>
</gene>
<keyword evidence="1" id="KW-0812">Transmembrane</keyword>
<accession>A0AAV2Q7W4</accession>
<sequence length="179" mass="20155">KTQMSMQSAFSGSSSAVSIIQTPPTLNKKNSKEIPTKDIEHTDEISDNKCWRIMNISNDLETMMVTFNEVYSSRIFLRCMMFLVTVTSNLYWIIHTLSTVELFFLQPFIAAAGQVLPFFILCRKGDGVYNQFMKINTCVKNLQARLDLSLRGHCILQATSHRLDARPALIGIGSVGNLN</sequence>
<evidence type="ECO:0000313" key="3">
    <source>
        <dbReference type="Proteomes" id="UP001497623"/>
    </source>
</evidence>
<keyword evidence="1" id="KW-1133">Transmembrane helix</keyword>
<feature type="non-terminal residue" evidence="2">
    <location>
        <position position="179"/>
    </location>
</feature>
<feature type="non-terminal residue" evidence="2">
    <location>
        <position position="1"/>
    </location>
</feature>
<organism evidence="2 3">
    <name type="scientific">Meganyctiphanes norvegica</name>
    <name type="common">Northern krill</name>
    <name type="synonym">Thysanopoda norvegica</name>
    <dbReference type="NCBI Taxonomy" id="48144"/>
    <lineage>
        <taxon>Eukaryota</taxon>
        <taxon>Metazoa</taxon>
        <taxon>Ecdysozoa</taxon>
        <taxon>Arthropoda</taxon>
        <taxon>Crustacea</taxon>
        <taxon>Multicrustacea</taxon>
        <taxon>Malacostraca</taxon>
        <taxon>Eumalacostraca</taxon>
        <taxon>Eucarida</taxon>
        <taxon>Euphausiacea</taxon>
        <taxon>Euphausiidae</taxon>
        <taxon>Meganyctiphanes</taxon>
    </lineage>
</organism>